<evidence type="ECO:0000313" key="1">
    <source>
        <dbReference type="EMBL" id="ATC88436.1"/>
    </source>
</evidence>
<sequence>MINKLHKLCLGDNEDNYRIGSNTFFTNDAGESNILVTDYASAMVDEAQNAAYVNQHISIAY</sequence>
<protein>
    <submittedName>
        <fullName evidence="1">Uncharacterized protein</fullName>
    </submittedName>
</protein>
<dbReference type="Gene3D" id="3.40.50.720">
    <property type="entry name" value="NAD(P)-binding Rossmann-like Domain"/>
    <property type="match status" value="1"/>
</dbReference>
<dbReference type="OrthoDB" id="7352421at2"/>
<organism evidence="1 2">
    <name type="scientific">Pseudoalteromonas arctica A 37-1-2</name>
    <dbReference type="NCBI Taxonomy" id="1117313"/>
    <lineage>
        <taxon>Bacteria</taxon>
        <taxon>Pseudomonadati</taxon>
        <taxon>Pseudomonadota</taxon>
        <taxon>Gammaproteobacteria</taxon>
        <taxon>Alteromonadales</taxon>
        <taxon>Pseudoalteromonadaceae</taxon>
        <taxon>Pseudoalteromonas</taxon>
    </lineage>
</organism>
<dbReference type="KEGG" id="part:PARC_b0200"/>
<gene>
    <name evidence="1" type="ORF">PARC_b0200</name>
</gene>
<reference evidence="1 2" key="1">
    <citation type="journal article" date="2012" name="J. Bacteriol.">
        <title>Genome sequences of type strains of seven species of the marine bacterium Pseudoalteromonas.</title>
        <authorList>
            <person name="Xie B.B."/>
            <person name="Shu Y.L."/>
            <person name="Qin Q.L."/>
            <person name="Rong J.C."/>
            <person name="Zhang X.Y."/>
            <person name="Chen X.L."/>
            <person name="Shi M."/>
            <person name="He H.L."/>
            <person name="Zhou B.C."/>
            <person name="Zhang Y.Z."/>
        </authorList>
    </citation>
    <scope>NUCLEOTIDE SEQUENCE [LARGE SCALE GENOMIC DNA]</scope>
    <source>
        <strain evidence="1 2">A 37-1-2</strain>
    </source>
</reference>
<name>A0A290S8M1_9GAMM</name>
<dbReference type="EMBL" id="CP011026">
    <property type="protein sequence ID" value="ATC88436.1"/>
    <property type="molecule type" value="Genomic_DNA"/>
</dbReference>
<dbReference type="AlphaFoldDB" id="A0A290S8M1"/>
<proteinExistence type="predicted"/>
<evidence type="ECO:0000313" key="2">
    <source>
        <dbReference type="Proteomes" id="UP000016505"/>
    </source>
</evidence>
<dbReference type="RefSeq" id="WP_010553527.1">
    <property type="nucleotide sequence ID" value="NZ_CP011026.1"/>
</dbReference>
<accession>A0A290S8M1</accession>
<dbReference type="Proteomes" id="UP000016505">
    <property type="component" value="Chromosome II"/>
</dbReference>